<organism evidence="1 2">
    <name type="scientific">Pseudonocardia kunmingensis</name>
    <dbReference type="NCBI Taxonomy" id="630975"/>
    <lineage>
        <taxon>Bacteria</taxon>
        <taxon>Bacillati</taxon>
        <taxon>Actinomycetota</taxon>
        <taxon>Actinomycetes</taxon>
        <taxon>Pseudonocardiales</taxon>
        <taxon>Pseudonocardiaceae</taxon>
        <taxon>Pseudonocardia</taxon>
    </lineage>
</organism>
<evidence type="ECO:0000313" key="1">
    <source>
        <dbReference type="EMBL" id="TQM10921.1"/>
    </source>
</evidence>
<dbReference type="Proteomes" id="UP000315677">
    <property type="component" value="Unassembled WGS sequence"/>
</dbReference>
<dbReference type="RefSeq" id="WP_142054649.1">
    <property type="nucleotide sequence ID" value="NZ_VFPA01000002.1"/>
</dbReference>
<dbReference type="OrthoDB" id="5145166at2"/>
<comment type="caution">
    <text evidence="1">The sequence shown here is derived from an EMBL/GenBank/DDBJ whole genome shotgun (WGS) entry which is preliminary data.</text>
</comment>
<gene>
    <name evidence="1" type="ORF">FB558_3445</name>
</gene>
<evidence type="ECO:0000313" key="2">
    <source>
        <dbReference type="Proteomes" id="UP000315677"/>
    </source>
</evidence>
<keyword evidence="2" id="KW-1185">Reference proteome</keyword>
<sequence>MFKEVKNSTQVRETSVLLSAQFLRTGMKSARQALEIFIADPDDIEGVALHSGIAVEAWCKASLAGENPILLIDRRTANDATLRILSGVDGMEGAGYELRTIGGVEVCHRMSWIHPHFPYISSDKVVFEARNAAAHGGIVEQQASLDALRVMVKVVNWICCNDIRFKNGVPYALWEEQGEAAERLDQSQLKENGIRARARIESAHRSYSERFSTFDQIELRRMSSQMSPPHPADEFSFPISYECPACRNPGWLYCEEVASIVEGGSGETRDREDSISVSPLSFRCQLCGLELESAELGAIDMGESLEVPAALLVYRLPYNN</sequence>
<proteinExistence type="predicted"/>
<accession>A0A543DNK6</accession>
<dbReference type="EMBL" id="VFPA01000002">
    <property type="protein sequence ID" value="TQM10921.1"/>
    <property type="molecule type" value="Genomic_DNA"/>
</dbReference>
<name>A0A543DNK6_9PSEU</name>
<dbReference type="AlphaFoldDB" id="A0A543DNK6"/>
<reference evidence="1 2" key="1">
    <citation type="submission" date="2019-06" db="EMBL/GenBank/DDBJ databases">
        <title>Sequencing the genomes of 1000 actinobacteria strains.</title>
        <authorList>
            <person name="Klenk H.-P."/>
        </authorList>
    </citation>
    <scope>NUCLEOTIDE SEQUENCE [LARGE SCALE GENOMIC DNA]</scope>
    <source>
        <strain evidence="1 2">DSM 45301</strain>
    </source>
</reference>
<protein>
    <submittedName>
        <fullName evidence="1">Uncharacterized protein</fullName>
    </submittedName>
</protein>